<evidence type="ECO:0000313" key="3">
    <source>
        <dbReference type="EMBL" id="OIO13778.1"/>
    </source>
</evidence>
<dbReference type="InterPro" id="IPR025306">
    <property type="entry name" value="Zn-bnd_dom_prob"/>
</dbReference>
<evidence type="ECO:0000259" key="2">
    <source>
        <dbReference type="Pfam" id="PF23477"/>
    </source>
</evidence>
<dbReference type="Pfam" id="PF13451">
    <property type="entry name" value="zf_Tbcl"/>
    <property type="match status" value="1"/>
</dbReference>
<comment type="caution">
    <text evidence="3">The sequence shown here is derived from an EMBL/GenBank/DDBJ whole genome shotgun (WGS) entry which is preliminary data.</text>
</comment>
<gene>
    <name evidence="3" type="ORF">AUJ73_03300</name>
</gene>
<protein>
    <submittedName>
        <fullName evidence="3">Zinc-binding protein</fullName>
    </submittedName>
</protein>
<sequence>MQSSSFQDQTLSCRDCGKEFVWTAGEQEFYQQKGFNNPPFRCADCRQKRKADRTSQRTMTKIVCSKCGKEDEVPFVPKKGTGVLCRECFTAQKQNG</sequence>
<dbReference type="AlphaFoldDB" id="A0A1J4TPM8"/>
<proteinExistence type="predicted"/>
<accession>A0A1J4TPM8</accession>
<evidence type="ECO:0000313" key="4">
    <source>
        <dbReference type="Proteomes" id="UP000183120"/>
    </source>
</evidence>
<dbReference type="EMBL" id="MNUY01000050">
    <property type="protein sequence ID" value="OIO13778.1"/>
    <property type="molecule type" value="Genomic_DNA"/>
</dbReference>
<name>A0A1J4TPM8_9BACT</name>
<dbReference type="Pfam" id="PF23477">
    <property type="entry name" value="zf_Tbcl_2"/>
    <property type="match status" value="1"/>
</dbReference>
<feature type="domain" description="CxxC-x17-CxxC" evidence="2">
    <location>
        <begin position="57"/>
        <end position="93"/>
    </location>
</feature>
<feature type="domain" description="Probable zinc-binding" evidence="1">
    <location>
        <begin position="7"/>
        <end position="53"/>
    </location>
</feature>
<dbReference type="InterPro" id="IPR026363">
    <property type="entry name" value="CxxC-x17-CxxC_dom"/>
</dbReference>
<dbReference type="STRING" id="1805209.AUJ73_03300"/>
<dbReference type="Proteomes" id="UP000183120">
    <property type="component" value="Unassembled WGS sequence"/>
</dbReference>
<evidence type="ECO:0000259" key="1">
    <source>
        <dbReference type="Pfam" id="PF13451"/>
    </source>
</evidence>
<dbReference type="NCBIfam" id="TIGR04272">
    <property type="entry name" value="cxxc_cxxc_Mbark"/>
    <property type="match status" value="1"/>
</dbReference>
<reference evidence="3 4" key="1">
    <citation type="journal article" date="2016" name="Environ. Microbiol.">
        <title>Genomic resolution of a cold subsurface aquifer community provides metabolic insights for novel microbes adapted to high CO concentrations.</title>
        <authorList>
            <person name="Probst A.J."/>
            <person name="Castelle C.J."/>
            <person name="Singh A."/>
            <person name="Brown C.T."/>
            <person name="Anantharaman K."/>
            <person name="Sharon I."/>
            <person name="Hug L.A."/>
            <person name="Burstein D."/>
            <person name="Emerson J.B."/>
            <person name="Thomas B.C."/>
            <person name="Banfield J.F."/>
        </authorList>
    </citation>
    <scope>NUCLEOTIDE SEQUENCE [LARGE SCALE GENOMIC DNA]</scope>
    <source>
        <strain evidence="3">CG1_02_37_22</strain>
    </source>
</reference>
<organism evidence="3 4">
    <name type="scientific">Candidatus Gottesmanbacteria bacterium CG1_02_37_22</name>
    <dbReference type="NCBI Taxonomy" id="1805209"/>
    <lineage>
        <taxon>Bacteria</taxon>
        <taxon>Candidatus Gottesmaniibacteriota</taxon>
    </lineage>
</organism>